<gene>
    <name evidence="3" type="ORF">BOTCAL_0838g00020</name>
</gene>
<feature type="region of interest" description="Disordered" evidence="1">
    <location>
        <begin position="336"/>
        <end position="483"/>
    </location>
</feature>
<evidence type="ECO:0000256" key="1">
    <source>
        <dbReference type="SAM" id="MobiDB-lite"/>
    </source>
</evidence>
<keyword evidence="4" id="KW-1185">Reference proteome</keyword>
<feature type="transmembrane region" description="Helical" evidence="2">
    <location>
        <begin position="79"/>
        <end position="99"/>
    </location>
</feature>
<feature type="compositionally biased region" description="Polar residues" evidence="1">
    <location>
        <begin position="671"/>
        <end position="681"/>
    </location>
</feature>
<evidence type="ECO:0000313" key="3">
    <source>
        <dbReference type="EMBL" id="TEY30784.1"/>
    </source>
</evidence>
<organism evidence="3 4">
    <name type="scientific">Botryotinia calthae</name>
    <dbReference type="NCBI Taxonomy" id="38488"/>
    <lineage>
        <taxon>Eukaryota</taxon>
        <taxon>Fungi</taxon>
        <taxon>Dikarya</taxon>
        <taxon>Ascomycota</taxon>
        <taxon>Pezizomycotina</taxon>
        <taxon>Leotiomycetes</taxon>
        <taxon>Helotiales</taxon>
        <taxon>Sclerotiniaceae</taxon>
        <taxon>Botryotinia</taxon>
    </lineage>
</organism>
<feature type="compositionally biased region" description="Basic and acidic residues" evidence="1">
    <location>
        <begin position="450"/>
        <end position="469"/>
    </location>
</feature>
<sequence length="727" mass="78239">MADHQRLANIVRLARRVPLAEAAAEDIGNIASILKMSLPDPVLMVRSATTSAAASSSTCAADDTSAACEKPVGPSAYTLPVILGIVIPVGGAIILFAILQRRYMKRVKEEDKNDPTKNMDFGMGRISRTAGGESGISNFDDEKGGAVRTRQMSLDLGGTSPYLLPPELQNSRESLHSLSRTIHSNEDPYRPVHEAVGGGSIRPKQGRNGSSIMTESSAAPSKMYDVGSPDGQGLLSNAAAMSRTTPPSTGVSPPRSNSIPPAKMPAEPKQAESPQNVARKGLPGNPRHQNRFPSTMPVPMPVPMPYPDRESYAGNHYNAIRDSNNYLGSLMISDPSAAASTVPAEPKPNTTRKAPPPAINTLPMDPKPTAQQQPKPRNSEISDYGDGIEITPPSPARKAANNKANRYSMDVPPEEFAQAGLGAPGFDPKRLSMGFRPLPPDAPADAAEDPETRANRIRSFYKEYFDDSKPAPQGQYIEDYNANYPGPGDSTYFDPATNSFVLPYAEPISRRAMTPPPRAPRFQGAPPRSMHGSMGGSSMRGPPRMPFNEGPRASSSASQRGPMPSPRKNLPPPEPLTSLPTPSKLKDDSFALLNTLDFAPELNVRDRVAGRSESPFGEKRPYSPALPAFAPIVGAYDELSAMPSPHMFRKSGTFTSLDFAPPRRFRDPDTMSDSGSIRSNKSGISSVQANAIKNGAYRVSKIPQDIVFTRDDMATTLKPEWGMRQGM</sequence>
<protein>
    <submittedName>
        <fullName evidence="3">Uncharacterized protein</fullName>
    </submittedName>
</protein>
<dbReference type="STRING" id="38488.A0A4Y8CFK5"/>
<keyword evidence="2" id="KW-0812">Transmembrane</keyword>
<feature type="compositionally biased region" description="Polar residues" evidence="1">
    <location>
        <begin position="369"/>
        <end position="381"/>
    </location>
</feature>
<dbReference type="PANTHER" id="PTHR42088">
    <property type="entry name" value="YALI0F10131P"/>
    <property type="match status" value="1"/>
</dbReference>
<feature type="compositionally biased region" description="Low complexity" evidence="1">
    <location>
        <begin position="526"/>
        <end position="542"/>
    </location>
</feature>
<dbReference type="OrthoDB" id="5417135at2759"/>
<dbReference type="AlphaFoldDB" id="A0A4Y8CFK5"/>
<feature type="region of interest" description="Disordered" evidence="1">
    <location>
        <begin position="659"/>
        <end position="681"/>
    </location>
</feature>
<feature type="compositionally biased region" description="Polar residues" evidence="1">
    <location>
        <begin position="242"/>
        <end position="259"/>
    </location>
</feature>
<accession>A0A4Y8CFK5</accession>
<feature type="compositionally biased region" description="Pro residues" evidence="1">
    <location>
        <begin position="563"/>
        <end position="575"/>
    </location>
</feature>
<evidence type="ECO:0000256" key="2">
    <source>
        <dbReference type="SAM" id="Phobius"/>
    </source>
</evidence>
<reference evidence="3 4" key="1">
    <citation type="submission" date="2017-11" db="EMBL/GenBank/DDBJ databases">
        <title>Comparative genomics of Botrytis spp.</title>
        <authorList>
            <person name="Valero-Jimenez C.A."/>
            <person name="Tapia P."/>
            <person name="Veloso J."/>
            <person name="Silva-Moreno E."/>
            <person name="Staats M."/>
            <person name="Valdes J.H."/>
            <person name="Van Kan J.A.L."/>
        </authorList>
    </citation>
    <scope>NUCLEOTIDE SEQUENCE [LARGE SCALE GENOMIC DNA]</scope>
    <source>
        <strain evidence="3 4">MUCL2830</strain>
    </source>
</reference>
<dbReference type="PANTHER" id="PTHR42088:SF1">
    <property type="entry name" value="YALI0F10131P"/>
    <property type="match status" value="1"/>
</dbReference>
<dbReference type="EMBL" id="PHWZ01000834">
    <property type="protein sequence ID" value="TEY30784.1"/>
    <property type="molecule type" value="Genomic_DNA"/>
</dbReference>
<dbReference type="Proteomes" id="UP000297299">
    <property type="component" value="Unassembled WGS sequence"/>
</dbReference>
<keyword evidence="2" id="KW-0472">Membrane</keyword>
<proteinExistence type="predicted"/>
<name>A0A4Y8CFK5_9HELO</name>
<feature type="compositionally biased region" description="Low complexity" evidence="1">
    <location>
        <begin position="396"/>
        <end position="406"/>
    </location>
</feature>
<feature type="compositionally biased region" description="Basic and acidic residues" evidence="1">
    <location>
        <begin position="183"/>
        <end position="193"/>
    </location>
</feature>
<feature type="region of interest" description="Disordered" evidence="1">
    <location>
        <begin position="181"/>
        <end position="304"/>
    </location>
</feature>
<evidence type="ECO:0000313" key="4">
    <source>
        <dbReference type="Proteomes" id="UP000297299"/>
    </source>
</evidence>
<comment type="caution">
    <text evidence="3">The sequence shown here is derived from an EMBL/GenBank/DDBJ whole genome shotgun (WGS) entry which is preliminary data.</text>
</comment>
<feature type="region of interest" description="Disordered" evidence="1">
    <location>
        <begin position="508"/>
        <end position="584"/>
    </location>
</feature>
<keyword evidence="2" id="KW-1133">Transmembrane helix</keyword>
<feature type="compositionally biased region" description="Polar residues" evidence="1">
    <location>
        <begin position="207"/>
        <end position="219"/>
    </location>
</feature>